<name>A0ABN1M5Z7_9SPHN</name>
<dbReference type="Proteomes" id="UP001500738">
    <property type="component" value="Unassembled WGS sequence"/>
</dbReference>
<dbReference type="SUPFAM" id="SSF55298">
    <property type="entry name" value="YjgF-like"/>
    <property type="match status" value="1"/>
</dbReference>
<dbReference type="PANTHER" id="PTHR11803:SF44">
    <property type="entry name" value="RUTC FAMILY PROTEIN YJGH"/>
    <property type="match status" value="1"/>
</dbReference>
<gene>
    <name evidence="1" type="ORF">GCM10009115_19900</name>
</gene>
<dbReference type="RefSeq" id="WP_215349379.1">
    <property type="nucleotide sequence ID" value="NZ_BAAAFE010000007.1"/>
</dbReference>
<dbReference type="EMBL" id="BAAAFE010000007">
    <property type="protein sequence ID" value="GAA0864627.1"/>
    <property type="molecule type" value="Genomic_DNA"/>
</dbReference>
<protein>
    <submittedName>
        <fullName evidence="1">Uncharacterized protein</fullName>
    </submittedName>
</protein>
<dbReference type="Pfam" id="PF01042">
    <property type="entry name" value="Ribonuc_L-PSP"/>
    <property type="match status" value="1"/>
</dbReference>
<dbReference type="CDD" id="cd02198">
    <property type="entry name" value="YjgH_like"/>
    <property type="match status" value="1"/>
</dbReference>
<accession>A0ABN1M5Z7</accession>
<comment type="caution">
    <text evidence="1">The sequence shown here is derived from an EMBL/GenBank/DDBJ whole genome shotgun (WGS) entry which is preliminary data.</text>
</comment>
<evidence type="ECO:0000313" key="2">
    <source>
        <dbReference type="Proteomes" id="UP001500738"/>
    </source>
</evidence>
<dbReference type="InterPro" id="IPR006175">
    <property type="entry name" value="YjgF/YER057c/UK114"/>
</dbReference>
<dbReference type="Gene3D" id="3.30.1330.40">
    <property type="entry name" value="RutC-like"/>
    <property type="match status" value="1"/>
</dbReference>
<sequence length="282" mass="30961">MLLSLLAATGAAMQPAAGATEEPYARTSQNVVVPVQRERQRDLEEWGYADAVVDGDRVWLSGVVAGLRPDETVADQEAAFERAFQRIGDVLERSGASFDGVVEITSFHTDLPAQIEAFKAVKHRYIRGPFPAWTAIGVTRLVPDRGLVEIKIVARRRPGYERSALALAFSDFAIPGHPGRNRPRRCGSYGDHGARRLLRKREVPTTGNTMGNCFLEGPRSGRLIGRAKGGLLRLRARCHRHLSALIDESLPWGLPIIGHSARFAIPTRSCPAVSTYSHRPRG</sequence>
<dbReference type="InterPro" id="IPR035959">
    <property type="entry name" value="RutC-like_sf"/>
</dbReference>
<evidence type="ECO:0000313" key="1">
    <source>
        <dbReference type="EMBL" id="GAA0864627.1"/>
    </source>
</evidence>
<organism evidence="1 2">
    <name type="scientific">Sphingopyxis soli</name>
    <dbReference type="NCBI Taxonomy" id="592051"/>
    <lineage>
        <taxon>Bacteria</taxon>
        <taxon>Pseudomonadati</taxon>
        <taxon>Pseudomonadota</taxon>
        <taxon>Alphaproteobacteria</taxon>
        <taxon>Sphingomonadales</taxon>
        <taxon>Sphingomonadaceae</taxon>
        <taxon>Sphingopyxis</taxon>
    </lineage>
</organism>
<dbReference type="InterPro" id="IPR038743">
    <property type="entry name" value="YjgH-like"/>
</dbReference>
<reference evidence="1 2" key="1">
    <citation type="journal article" date="2019" name="Int. J. Syst. Evol. Microbiol.">
        <title>The Global Catalogue of Microorganisms (GCM) 10K type strain sequencing project: providing services to taxonomists for standard genome sequencing and annotation.</title>
        <authorList>
            <consortium name="The Broad Institute Genomics Platform"/>
            <consortium name="The Broad Institute Genome Sequencing Center for Infectious Disease"/>
            <person name="Wu L."/>
            <person name="Ma J."/>
        </authorList>
    </citation>
    <scope>NUCLEOTIDE SEQUENCE [LARGE SCALE GENOMIC DNA]</scope>
    <source>
        <strain evidence="1 2">JCM 15910</strain>
    </source>
</reference>
<keyword evidence="2" id="KW-1185">Reference proteome</keyword>
<proteinExistence type="predicted"/>
<dbReference type="PANTHER" id="PTHR11803">
    <property type="entry name" value="2-IMINOBUTANOATE/2-IMINOPROPANOATE DEAMINASE RIDA"/>
    <property type="match status" value="1"/>
</dbReference>